<name>A0A1B9F670_9BACT</name>
<evidence type="ECO:0000313" key="1">
    <source>
        <dbReference type="EMBL" id="OCC15400.1"/>
    </source>
</evidence>
<dbReference type="RefSeq" id="WP_067617430.1">
    <property type="nucleotide sequence ID" value="NZ_MAGO01000005.1"/>
</dbReference>
<dbReference type="STRING" id="1156395.DBT_1147"/>
<accession>A0A1B9F670</accession>
<dbReference type="EMBL" id="MAGO01000005">
    <property type="protein sequence ID" value="OCC15400.1"/>
    <property type="molecule type" value="Genomic_DNA"/>
</dbReference>
<dbReference type="Proteomes" id="UP000093080">
    <property type="component" value="Unassembled WGS sequence"/>
</dbReference>
<organism evidence="1 2">
    <name type="scientific">Dissulfuribacter thermophilus</name>
    <dbReference type="NCBI Taxonomy" id="1156395"/>
    <lineage>
        <taxon>Bacteria</taxon>
        <taxon>Pseudomonadati</taxon>
        <taxon>Thermodesulfobacteriota</taxon>
        <taxon>Dissulfuribacteria</taxon>
        <taxon>Dissulfuribacterales</taxon>
        <taxon>Dissulfuribacteraceae</taxon>
        <taxon>Dissulfuribacter</taxon>
    </lineage>
</organism>
<evidence type="ECO:0008006" key="3">
    <source>
        <dbReference type="Google" id="ProtNLM"/>
    </source>
</evidence>
<protein>
    <recommendedName>
        <fullName evidence="3">TIGR04255 family protein</fullName>
    </recommendedName>
</protein>
<comment type="caution">
    <text evidence="1">The sequence shown here is derived from an EMBL/GenBank/DDBJ whole genome shotgun (WGS) entry which is preliminary data.</text>
</comment>
<gene>
    <name evidence="1" type="ORF">DBT_1147</name>
</gene>
<evidence type="ECO:0000313" key="2">
    <source>
        <dbReference type="Proteomes" id="UP000093080"/>
    </source>
</evidence>
<reference evidence="1 2" key="1">
    <citation type="submission" date="2016-06" db="EMBL/GenBank/DDBJ databases">
        <title>Respiratory ammonification of nitrate coupled to the oxidation of elemental sulfur in deep-sea autotrophic thermophilic bacteria.</title>
        <authorList>
            <person name="Slobodkina G.B."/>
            <person name="Mardanov A.V."/>
            <person name="Ravin N.V."/>
            <person name="Frolova A.A."/>
            <person name="Viryasiv M.B."/>
            <person name="Chernyh N.A."/>
            <person name="Bonch-Osmolovskaya E.A."/>
            <person name="Slobodkin A.I."/>
        </authorList>
    </citation>
    <scope>NUCLEOTIDE SEQUENCE [LARGE SCALE GENOMIC DNA]</scope>
    <source>
        <strain evidence="1 2">S69</strain>
    </source>
</reference>
<proteinExistence type="predicted"/>
<keyword evidence="2" id="KW-1185">Reference proteome</keyword>
<dbReference type="AlphaFoldDB" id="A0A1B9F670"/>
<sequence length="260" mass="30179">MSIHKLIFRLDFEPNFQVIDSPGRILQLLHEAGGGKDWPELGETREKRTITGKIFDREGGWLASITIDPVAISGYMESISGLSLEKIEDSTPISRLFRITNKIRQEFSINIFKRTGLRMFLFETEEETNLVKSACQKGFYRLYEQDLLSVLQENLGSSTDCGMAFDGINDEEMQYHIKWGPYRESELRQHLKEFHSIYKNCSSDPFPPDENIILTIDIDLFETDHSISESISLAKWCRPMIERTLKLRKELFEIIKTKTE</sequence>